<evidence type="ECO:0000313" key="2">
    <source>
        <dbReference type="EMBL" id="SFR61035.1"/>
    </source>
</evidence>
<keyword evidence="1" id="KW-0472">Membrane</keyword>
<reference evidence="3" key="1">
    <citation type="submission" date="2016-10" db="EMBL/GenBank/DDBJ databases">
        <authorList>
            <person name="Varghese N."/>
            <person name="Submissions S."/>
        </authorList>
    </citation>
    <scope>NUCLEOTIDE SEQUENCE [LARGE SCALE GENOMIC DNA]</scope>
    <source>
        <strain evidence="3">CGMCC 1.8711</strain>
    </source>
</reference>
<dbReference type="EMBL" id="FOYS01000004">
    <property type="protein sequence ID" value="SFR61035.1"/>
    <property type="molecule type" value="Genomic_DNA"/>
</dbReference>
<evidence type="ECO:0000313" key="3">
    <source>
        <dbReference type="Proteomes" id="UP000243250"/>
    </source>
</evidence>
<dbReference type="RefSeq" id="WP_089881935.1">
    <property type="nucleotide sequence ID" value="NZ_FOYS01000004.1"/>
</dbReference>
<proteinExistence type="predicted"/>
<gene>
    <name evidence="2" type="ORF">SAMN04488124_2744</name>
</gene>
<feature type="transmembrane region" description="Helical" evidence="1">
    <location>
        <begin position="65"/>
        <end position="82"/>
    </location>
</feature>
<feature type="transmembrane region" description="Helical" evidence="1">
    <location>
        <begin position="91"/>
        <end position="109"/>
    </location>
</feature>
<evidence type="ECO:0000256" key="1">
    <source>
        <dbReference type="SAM" id="Phobius"/>
    </source>
</evidence>
<dbReference type="AlphaFoldDB" id="A0A1I6I2V9"/>
<accession>A0A1I6I2V9</accession>
<dbReference type="OrthoDB" id="264513at2157"/>
<name>A0A1I6I2V9_9EURY</name>
<keyword evidence="1" id="KW-0812">Transmembrane</keyword>
<keyword evidence="1" id="KW-1133">Transmembrane helix</keyword>
<sequence>MSTSDALPSWSADDRRRSTRWLSYVAAALVLVVAGLHLFHPSHGLAALSVRLFGDPSLLVYDPRPLAFVLSAFALAVGVPLARNAPSRRPYYAVGIAILALYLGGYFAWHFSGHGSFLPGREPLHHHGVSPLQNVVNHLTAEPLAAVSKTAELAGIAVLGVLFARE</sequence>
<dbReference type="Proteomes" id="UP000243250">
    <property type="component" value="Unassembled WGS sequence"/>
</dbReference>
<organism evidence="2 3">
    <name type="scientific">Halogeometricum limi</name>
    <dbReference type="NCBI Taxonomy" id="555875"/>
    <lineage>
        <taxon>Archaea</taxon>
        <taxon>Methanobacteriati</taxon>
        <taxon>Methanobacteriota</taxon>
        <taxon>Stenosarchaea group</taxon>
        <taxon>Halobacteria</taxon>
        <taxon>Halobacteriales</taxon>
        <taxon>Haloferacaceae</taxon>
        <taxon>Halogeometricum</taxon>
    </lineage>
</organism>
<keyword evidence="3" id="KW-1185">Reference proteome</keyword>
<feature type="transmembrane region" description="Helical" evidence="1">
    <location>
        <begin position="21"/>
        <end position="39"/>
    </location>
</feature>
<protein>
    <submittedName>
        <fullName evidence="2">Uncharacterized protein</fullName>
    </submittedName>
</protein>